<evidence type="ECO:0000256" key="2">
    <source>
        <dbReference type="ARBA" id="ARBA00022801"/>
    </source>
</evidence>
<protein>
    <submittedName>
        <fullName evidence="4">Alpha/beta fold family hydrolase</fullName>
    </submittedName>
</protein>
<comment type="caution">
    <text evidence="4">The sequence shown here is derived from an EMBL/GenBank/DDBJ whole genome shotgun (WGS) entry which is preliminary data.</text>
</comment>
<dbReference type="Proteomes" id="UP000004030">
    <property type="component" value="Unassembled WGS sequence"/>
</dbReference>
<gene>
    <name evidence="4" type="ORF">NSU_1222</name>
</gene>
<dbReference type="InterPro" id="IPR029058">
    <property type="entry name" value="AB_hydrolase_fold"/>
</dbReference>
<dbReference type="AlphaFoldDB" id="G6EA51"/>
<dbReference type="PROSITE" id="PS01173">
    <property type="entry name" value="LIPASE_GDXG_HIS"/>
    <property type="match status" value="1"/>
</dbReference>
<proteinExistence type="inferred from homology"/>
<dbReference type="InterPro" id="IPR002168">
    <property type="entry name" value="Lipase_GDXG_HIS_AS"/>
</dbReference>
<dbReference type="GO" id="GO:0016787">
    <property type="term" value="F:hydrolase activity"/>
    <property type="evidence" value="ECO:0007669"/>
    <property type="project" value="UniProtKB-KW"/>
</dbReference>
<accession>G6EA51</accession>
<dbReference type="eggNOG" id="COG0657">
    <property type="taxonomic scope" value="Bacteria"/>
</dbReference>
<evidence type="ECO:0000259" key="3">
    <source>
        <dbReference type="Pfam" id="PF07859"/>
    </source>
</evidence>
<keyword evidence="5" id="KW-1185">Reference proteome</keyword>
<dbReference type="InterPro" id="IPR050300">
    <property type="entry name" value="GDXG_lipolytic_enzyme"/>
</dbReference>
<dbReference type="PANTHER" id="PTHR48081:SF8">
    <property type="entry name" value="ALPHA_BETA HYDROLASE FOLD-3 DOMAIN-CONTAINING PROTEIN-RELATED"/>
    <property type="match status" value="1"/>
</dbReference>
<dbReference type="Gene3D" id="3.40.50.1820">
    <property type="entry name" value="alpha/beta hydrolase"/>
    <property type="match status" value="1"/>
</dbReference>
<dbReference type="EMBL" id="AGFM01000014">
    <property type="protein sequence ID" value="EHJ61908.1"/>
    <property type="molecule type" value="Genomic_DNA"/>
</dbReference>
<dbReference type="Pfam" id="PF07859">
    <property type="entry name" value="Abhydrolase_3"/>
    <property type="match status" value="1"/>
</dbReference>
<dbReference type="InterPro" id="IPR013094">
    <property type="entry name" value="AB_hydrolase_3"/>
</dbReference>
<evidence type="ECO:0000313" key="4">
    <source>
        <dbReference type="EMBL" id="EHJ61908.1"/>
    </source>
</evidence>
<comment type="similarity">
    <text evidence="1">Belongs to the 'GDXG' lipolytic enzyme family.</text>
</comment>
<evidence type="ECO:0000256" key="1">
    <source>
        <dbReference type="ARBA" id="ARBA00010515"/>
    </source>
</evidence>
<keyword evidence="2 4" id="KW-0378">Hydrolase</keyword>
<dbReference type="STRING" id="1088721.JI59_13995"/>
<dbReference type="PANTHER" id="PTHR48081">
    <property type="entry name" value="AB HYDROLASE SUPERFAMILY PROTEIN C4A8.06C"/>
    <property type="match status" value="1"/>
</dbReference>
<dbReference type="SUPFAM" id="SSF53474">
    <property type="entry name" value="alpha/beta-Hydrolases"/>
    <property type="match status" value="1"/>
</dbReference>
<reference evidence="4 5" key="1">
    <citation type="journal article" date="2012" name="J. Bacteriol.">
        <title>Genome sequence of benzo(a)pyrene-degrading bacterium Novosphingobium pentaromativorans US6-1.</title>
        <authorList>
            <person name="Luo Y.R."/>
            <person name="Kang S.G."/>
            <person name="Kim S.J."/>
            <person name="Kim M.R."/>
            <person name="Li N."/>
            <person name="Lee J.H."/>
            <person name="Kwon K.K."/>
        </authorList>
    </citation>
    <scope>NUCLEOTIDE SEQUENCE [LARGE SCALE GENOMIC DNA]</scope>
    <source>
        <strain evidence="4 5">US6-1</strain>
    </source>
</reference>
<organism evidence="4 5">
    <name type="scientific">Novosphingobium pentaromativorans US6-1</name>
    <dbReference type="NCBI Taxonomy" id="1088721"/>
    <lineage>
        <taxon>Bacteria</taxon>
        <taxon>Pseudomonadati</taxon>
        <taxon>Pseudomonadota</taxon>
        <taxon>Alphaproteobacteria</taxon>
        <taxon>Sphingomonadales</taxon>
        <taxon>Sphingomonadaceae</taxon>
        <taxon>Novosphingobium</taxon>
    </lineage>
</organism>
<evidence type="ECO:0000313" key="5">
    <source>
        <dbReference type="Proteomes" id="UP000004030"/>
    </source>
</evidence>
<feature type="domain" description="Alpha/beta hydrolase fold-3" evidence="3">
    <location>
        <begin position="99"/>
        <end position="308"/>
    </location>
</feature>
<dbReference type="PATRIC" id="fig|1088721.3.peg.1206"/>
<sequence length="333" mass="36481">MRGPAPDFPAMPQEKVMFENDDVDPQIRDFLNRMFASSAALGSRPGLSAPERRAIAERQREPWVRGGPAMHASEELRVGQSQVRVRIHRPVADADLPVLVYLHGGGWTLFSIDTHDRLMREYAARSGCAVLGIDYALAPEHRFPRALDDIAQVLDWLAAKGADHGLDPARYALGGDSAGANLSVAAAIDRRDAGAAMPCGLLLNYGAFDGEWRASYERYGDGDRYMLTGPEMDEFWESYLGADALSPERMDPRARVFHAELHGLPPSWLCVARCDILLDENVLMAERLTAAGVEAHLKIYDGATHSFLEAVAISSIADRAIAEASEWLAAVLD</sequence>
<name>G6EA51_9SPHN</name>